<accession>F2IAZ3</accession>
<dbReference type="GO" id="GO:0003677">
    <property type="term" value="F:DNA binding"/>
    <property type="evidence" value="ECO:0007669"/>
    <property type="project" value="InterPro"/>
</dbReference>
<proteinExistence type="predicted"/>
<dbReference type="InterPro" id="IPR007492">
    <property type="entry name" value="LytTR_DNA-bd_dom"/>
</dbReference>
<feature type="modified residue" description="4-aspartylphosphate" evidence="1">
    <location>
        <position position="58"/>
    </location>
</feature>
<reference evidence="5" key="2">
    <citation type="submission" date="2011-02" db="EMBL/GenBank/DDBJ databases">
        <title>The complete genome of Fluviicola taffensis DSM 16823.</title>
        <authorList>
            <consortium name="US DOE Joint Genome Institute (JGI-PGF)"/>
            <person name="Lucas S."/>
            <person name="Copeland A."/>
            <person name="Lapidus A."/>
            <person name="Bruce D."/>
            <person name="Goodwin L."/>
            <person name="Pitluck S."/>
            <person name="Kyrpides N."/>
            <person name="Mavromatis K."/>
            <person name="Ivanova N."/>
            <person name="Mikhailova N."/>
            <person name="Pagani I."/>
            <person name="Chertkov O."/>
            <person name="Detter J.C."/>
            <person name="Han C."/>
            <person name="Tapia R."/>
            <person name="Land M."/>
            <person name="Hauser L."/>
            <person name="Markowitz V."/>
            <person name="Cheng J.-F."/>
            <person name="Hugenholtz P."/>
            <person name="Woyke T."/>
            <person name="Wu D."/>
            <person name="Tindall B."/>
            <person name="Pomrenke H.G."/>
            <person name="Brambilla E."/>
            <person name="Klenk H.-P."/>
            <person name="Eisen J.A."/>
        </authorList>
    </citation>
    <scope>NUCLEOTIDE SEQUENCE [LARGE SCALE GENOMIC DNA]</scope>
    <source>
        <strain evidence="5">DSM 16823 / RW262 / RW262</strain>
    </source>
</reference>
<dbReference type="Proteomes" id="UP000007463">
    <property type="component" value="Chromosome"/>
</dbReference>
<dbReference type="GO" id="GO:0000156">
    <property type="term" value="F:phosphorelay response regulator activity"/>
    <property type="evidence" value="ECO:0007669"/>
    <property type="project" value="InterPro"/>
</dbReference>
<reference evidence="4 5" key="1">
    <citation type="journal article" date="2011" name="Stand. Genomic Sci.">
        <title>Complete genome sequence of the gliding freshwater bacterium Fluviicola taffensis type strain (RW262).</title>
        <authorList>
            <person name="Woyke T."/>
            <person name="Chertkov O."/>
            <person name="Lapidus A."/>
            <person name="Nolan M."/>
            <person name="Lucas S."/>
            <person name="Del Rio T.G."/>
            <person name="Tice H."/>
            <person name="Cheng J.F."/>
            <person name="Tapia R."/>
            <person name="Han C."/>
            <person name="Goodwin L."/>
            <person name="Pitluck S."/>
            <person name="Liolios K."/>
            <person name="Pagani I."/>
            <person name="Ivanova N."/>
            <person name="Huntemann M."/>
            <person name="Mavromatis K."/>
            <person name="Mikhailova N."/>
            <person name="Pati A."/>
            <person name="Chen A."/>
            <person name="Palaniappan K."/>
            <person name="Land M."/>
            <person name="Hauser L."/>
            <person name="Brambilla E.M."/>
            <person name="Rohde M."/>
            <person name="Mwirichia R."/>
            <person name="Sikorski J."/>
            <person name="Tindall B.J."/>
            <person name="Goker M."/>
            <person name="Bristow J."/>
            <person name="Eisen J.A."/>
            <person name="Markowitz V."/>
            <person name="Hugenholtz P."/>
            <person name="Klenk H.P."/>
            <person name="Kyrpides N.C."/>
        </authorList>
    </citation>
    <scope>NUCLEOTIDE SEQUENCE [LARGE SCALE GENOMIC DNA]</scope>
    <source>
        <strain evidence="5">DSM 16823 / RW262 / RW262</strain>
    </source>
</reference>
<dbReference type="OrthoDB" id="2168082at2"/>
<dbReference type="SUPFAM" id="SSF52172">
    <property type="entry name" value="CheY-like"/>
    <property type="match status" value="1"/>
</dbReference>
<dbReference type="HOGENOM" id="CLU_000445_14_1_10"/>
<dbReference type="PANTHER" id="PTHR37299:SF1">
    <property type="entry name" value="STAGE 0 SPORULATION PROTEIN A HOMOLOG"/>
    <property type="match status" value="1"/>
</dbReference>
<keyword evidence="1" id="KW-0597">Phosphoprotein</keyword>
<dbReference type="Pfam" id="PF00072">
    <property type="entry name" value="Response_reg"/>
    <property type="match status" value="1"/>
</dbReference>
<dbReference type="PANTHER" id="PTHR37299">
    <property type="entry name" value="TRANSCRIPTIONAL REGULATOR-RELATED"/>
    <property type="match status" value="1"/>
</dbReference>
<dbReference type="KEGG" id="fte:Fluta_3345"/>
<dbReference type="RefSeq" id="WP_013688084.1">
    <property type="nucleotide sequence ID" value="NC_015321.1"/>
</dbReference>
<evidence type="ECO:0000313" key="5">
    <source>
        <dbReference type="Proteomes" id="UP000007463"/>
    </source>
</evidence>
<dbReference type="InterPro" id="IPR046947">
    <property type="entry name" value="LytR-like"/>
</dbReference>
<evidence type="ECO:0000313" key="4">
    <source>
        <dbReference type="EMBL" id="AEA45317.1"/>
    </source>
</evidence>
<sequence length="251" mass="29177">MENKITAVIIDDETKSRFVLHTLITQNFPEIQLIGEASNVDEAYKLLVEVKPQLIFLDIQMPKSDGFTLLKHFEKVPFEVVFVTSFDQYAIWAIKFSALDYLLKPVEISDLGQAIEKAKESISLKRNNQSQIVNLLRTIEDSENQRISIHSADSVIMIEEKSIISIMSDGNYCTIRTDNNDRFISTRRLIDFEEYFDENSSFVRITRRHIINTTKIIKYSKGEPCIIEMTNDEVFEVSRRRKTEVLNKLKK</sequence>
<keyword evidence="5" id="KW-1185">Reference proteome</keyword>
<feature type="domain" description="Response regulatory" evidence="2">
    <location>
        <begin position="6"/>
        <end position="119"/>
    </location>
</feature>
<dbReference type="SMART" id="SM00448">
    <property type="entry name" value="REC"/>
    <property type="match status" value="1"/>
</dbReference>
<evidence type="ECO:0000256" key="1">
    <source>
        <dbReference type="PROSITE-ProRule" id="PRU00169"/>
    </source>
</evidence>
<feature type="domain" description="HTH LytTR-type" evidence="3">
    <location>
        <begin position="147"/>
        <end position="251"/>
    </location>
</feature>
<dbReference type="STRING" id="755732.Fluta_3345"/>
<organism evidence="4 5">
    <name type="scientific">Fluviicola taffensis (strain DSM 16823 / NCIMB 13979 / RW262)</name>
    <dbReference type="NCBI Taxonomy" id="755732"/>
    <lineage>
        <taxon>Bacteria</taxon>
        <taxon>Pseudomonadati</taxon>
        <taxon>Bacteroidota</taxon>
        <taxon>Flavobacteriia</taxon>
        <taxon>Flavobacteriales</taxon>
        <taxon>Crocinitomicaceae</taxon>
        <taxon>Fluviicola</taxon>
    </lineage>
</organism>
<dbReference type="Pfam" id="PF04397">
    <property type="entry name" value="LytTR"/>
    <property type="match status" value="1"/>
</dbReference>
<gene>
    <name evidence="4" type="ordered locus">Fluta_3345</name>
</gene>
<dbReference type="Gene3D" id="2.40.50.1020">
    <property type="entry name" value="LytTr DNA-binding domain"/>
    <property type="match status" value="1"/>
</dbReference>
<dbReference type="AlphaFoldDB" id="F2IAZ3"/>
<dbReference type="PROSITE" id="PS50930">
    <property type="entry name" value="HTH_LYTTR"/>
    <property type="match status" value="1"/>
</dbReference>
<dbReference type="EMBL" id="CP002542">
    <property type="protein sequence ID" value="AEA45317.1"/>
    <property type="molecule type" value="Genomic_DNA"/>
</dbReference>
<name>F2IAZ3_FLUTR</name>
<dbReference type="Gene3D" id="3.40.50.2300">
    <property type="match status" value="1"/>
</dbReference>
<dbReference type="InterPro" id="IPR001789">
    <property type="entry name" value="Sig_transdc_resp-reg_receiver"/>
</dbReference>
<dbReference type="InterPro" id="IPR011006">
    <property type="entry name" value="CheY-like_superfamily"/>
</dbReference>
<evidence type="ECO:0000259" key="3">
    <source>
        <dbReference type="PROSITE" id="PS50930"/>
    </source>
</evidence>
<dbReference type="SMART" id="SM00850">
    <property type="entry name" value="LytTR"/>
    <property type="match status" value="1"/>
</dbReference>
<protein>
    <submittedName>
        <fullName evidence="4">Two component transcriptional regulator, LytTR family</fullName>
    </submittedName>
</protein>
<dbReference type="eggNOG" id="COG3279">
    <property type="taxonomic scope" value="Bacteria"/>
</dbReference>
<evidence type="ECO:0000259" key="2">
    <source>
        <dbReference type="PROSITE" id="PS50110"/>
    </source>
</evidence>
<dbReference type="PROSITE" id="PS50110">
    <property type="entry name" value="RESPONSE_REGULATORY"/>
    <property type="match status" value="1"/>
</dbReference>